<evidence type="ECO:0000313" key="8">
    <source>
        <dbReference type="EMBL" id="TSE22922.1"/>
    </source>
</evidence>
<reference evidence="8 10" key="2">
    <citation type="submission" date="2019-07" db="EMBL/GenBank/DDBJ databases">
        <title>Tepidimonas ignava SPS-1037 draft genome.</title>
        <authorList>
            <person name="Da Costa M.S."/>
            <person name="Froufe H.J.C."/>
            <person name="Egas C."/>
            <person name="Albuquerque L."/>
        </authorList>
    </citation>
    <scope>NUCLEOTIDE SEQUENCE [LARGE SCALE GENOMIC DNA]</scope>
    <source>
        <strain evidence="8 10">SPS-1037</strain>
    </source>
</reference>
<evidence type="ECO:0000256" key="2">
    <source>
        <dbReference type="ARBA" id="ARBA00022603"/>
    </source>
</evidence>
<dbReference type="Proteomes" id="UP000295536">
    <property type="component" value="Unassembled WGS sequence"/>
</dbReference>
<dbReference type="NCBIfam" id="NF000986">
    <property type="entry name" value="PRK00103.1-4"/>
    <property type="match status" value="1"/>
</dbReference>
<name>A0A4R3LHK2_9BURK</name>
<dbReference type="InterPro" id="IPR003742">
    <property type="entry name" value="RlmH-like"/>
</dbReference>
<evidence type="ECO:0000256" key="6">
    <source>
        <dbReference type="HAMAP-Rule" id="MF_00658"/>
    </source>
</evidence>
<dbReference type="Proteomes" id="UP000315577">
    <property type="component" value="Unassembled WGS sequence"/>
</dbReference>
<reference evidence="7 9" key="1">
    <citation type="submission" date="2019-03" db="EMBL/GenBank/DDBJ databases">
        <title>Genomic Encyclopedia of Type Strains, Phase IV (KMG-IV): sequencing the most valuable type-strain genomes for metagenomic binning, comparative biology and taxonomic classification.</title>
        <authorList>
            <person name="Goeker M."/>
        </authorList>
    </citation>
    <scope>NUCLEOTIDE SEQUENCE [LARGE SCALE GENOMIC DNA]</scope>
    <source>
        <strain evidence="7 9">DSM 12034</strain>
    </source>
</reference>
<dbReference type="InterPro" id="IPR029028">
    <property type="entry name" value="Alpha/beta_knot_MTases"/>
</dbReference>
<dbReference type="GO" id="GO:0070038">
    <property type="term" value="F:rRNA (pseudouridine-N3-)-methyltransferase activity"/>
    <property type="evidence" value="ECO:0007669"/>
    <property type="project" value="UniProtKB-UniRule"/>
</dbReference>
<dbReference type="PANTHER" id="PTHR33603">
    <property type="entry name" value="METHYLTRANSFERASE"/>
    <property type="match status" value="1"/>
</dbReference>
<dbReference type="Gene3D" id="3.40.1280.10">
    <property type="match status" value="1"/>
</dbReference>
<keyword evidence="2 6" id="KW-0489">Methyltransferase</keyword>
<keyword evidence="1 6" id="KW-0698">rRNA processing</keyword>
<feature type="binding site" evidence="6">
    <location>
        <position position="73"/>
    </location>
    <ligand>
        <name>S-adenosyl-L-methionine</name>
        <dbReference type="ChEBI" id="CHEBI:59789"/>
    </ligand>
</feature>
<dbReference type="OrthoDB" id="9806643at2"/>
<evidence type="ECO:0000256" key="4">
    <source>
        <dbReference type="ARBA" id="ARBA00022691"/>
    </source>
</evidence>
<keyword evidence="10" id="KW-1185">Reference proteome</keyword>
<comment type="similarity">
    <text evidence="5 6">Belongs to the RNA methyltransferase RlmH family.</text>
</comment>
<dbReference type="RefSeq" id="WP_132961759.1">
    <property type="nucleotide sequence ID" value="NZ_SMAH01000003.1"/>
</dbReference>
<dbReference type="EMBL" id="VJNC01000004">
    <property type="protein sequence ID" value="TSE22922.1"/>
    <property type="molecule type" value="Genomic_DNA"/>
</dbReference>
<feature type="binding site" evidence="6">
    <location>
        <position position="104"/>
    </location>
    <ligand>
        <name>S-adenosyl-L-methionine</name>
        <dbReference type="ChEBI" id="CHEBI:59789"/>
    </ligand>
</feature>
<proteinExistence type="inferred from homology"/>
<organism evidence="7 9">
    <name type="scientific">Tepidimonas ignava</name>
    <dbReference type="NCBI Taxonomy" id="114249"/>
    <lineage>
        <taxon>Bacteria</taxon>
        <taxon>Pseudomonadati</taxon>
        <taxon>Pseudomonadota</taxon>
        <taxon>Betaproteobacteria</taxon>
        <taxon>Burkholderiales</taxon>
        <taxon>Tepidimonas</taxon>
    </lineage>
</organism>
<comment type="function">
    <text evidence="6">Specifically methylates the pseudouridine at position 1915 (m3Psi1915) in 23S rRNA.</text>
</comment>
<dbReference type="SUPFAM" id="SSF75217">
    <property type="entry name" value="alpha/beta knot"/>
    <property type="match status" value="1"/>
</dbReference>
<dbReference type="CDD" id="cd18081">
    <property type="entry name" value="RlmH-like"/>
    <property type="match status" value="1"/>
</dbReference>
<comment type="subunit">
    <text evidence="6">Homodimer.</text>
</comment>
<evidence type="ECO:0000256" key="5">
    <source>
        <dbReference type="ARBA" id="ARBA00038303"/>
    </source>
</evidence>
<keyword evidence="4 6" id="KW-0949">S-adenosyl-L-methionine</keyword>
<dbReference type="AlphaFoldDB" id="A0A4R3LHK2"/>
<evidence type="ECO:0000256" key="1">
    <source>
        <dbReference type="ARBA" id="ARBA00022552"/>
    </source>
</evidence>
<evidence type="ECO:0000313" key="9">
    <source>
        <dbReference type="Proteomes" id="UP000295536"/>
    </source>
</evidence>
<sequence length="156" mass="17540">MKIHVLAVGQRLPDWAEAACADYLKRFPPTQRVVLQTVKAEPRTDTRGAEACMAAEAERLRAALPKSAHVVALDERGQRCTTEQLAQRWQRWQHLGADVALLIGGPDGLNPALREQAHERLRLSDLTLPHALARVVLLEQLYRAWSIVHGHPYHRA</sequence>
<gene>
    <name evidence="6 8" type="primary">rlmH</name>
    <name evidence="7" type="ORF">EDC36_10352</name>
    <name evidence="8" type="ORF">Tigna_00903</name>
</gene>
<protein>
    <recommendedName>
        <fullName evidence="6">Ribosomal RNA large subunit methyltransferase H</fullName>
        <ecNumber evidence="6">2.1.1.177</ecNumber>
    </recommendedName>
    <alternativeName>
        <fullName evidence="6">23S rRNA (pseudouridine1915-N3)-methyltransferase</fullName>
    </alternativeName>
    <alternativeName>
        <fullName evidence="6">23S rRNA m3Psi1915 methyltransferase</fullName>
    </alternativeName>
    <alternativeName>
        <fullName evidence="6">rRNA (pseudouridine-N3-)-methyltransferase RlmH</fullName>
    </alternativeName>
</protein>
<evidence type="ECO:0000313" key="10">
    <source>
        <dbReference type="Proteomes" id="UP000315577"/>
    </source>
</evidence>
<dbReference type="GO" id="GO:0005737">
    <property type="term" value="C:cytoplasm"/>
    <property type="evidence" value="ECO:0007669"/>
    <property type="project" value="UniProtKB-SubCell"/>
</dbReference>
<accession>A0A4R3LHK2</accession>
<comment type="subcellular location">
    <subcellularLocation>
        <location evidence="6">Cytoplasm</location>
    </subcellularLocation>
</comment>
<keyword evidence="6" id="KW-0963">Cytoplasm</keyword>
<comment type="catalytic activity">
    <reaction evidence="6">
        <text>pseudouridine(1915) in 23S rRNA + S-adenosyl-L-methionine = N(3)-methylpseudouridine(1915) in 23S rRNA + S-adenosyl-L-homocysteine + H(+)</text>
        <dbReference type="Rhea" id="RHEA:42752"/>
        <dbReference type="Rhea" id="RHEA-COMP:10221"/>
        <dbReference type="Rhea" id="RHEA-COMP:10222"/>
        <dbReference type="ChEBI" id="CHEBI:15378"/>
        <dbReference type="ChEBI" id="CHEBI:57856"/>
        <dbReference type="ChEBI" id="CHEBI:59789"/>
        <dbReference type="ChEBI" id="CHEBI:65314"/>
        <dbReference type="ChEBI" id="CHEBI:74486"/>
        <dbReference type="EC" id="2.1.1.177"/>
    </reaction>
</comment>
<dbReference type="PIRSF" id="PIRSF004505">
    <property type="entry name" value="MT_bac"/>
    <property type="match status" value="1"/>
</dbReference>
<dbReference type="PANTHER" id="PTHR33603:SF1">
    <property type="entry name" value="RIBOSOMAL RNA LARGE SUBUNIT METHYLTRANSFERASE H"/>
    <property type="match status" value="1"/>
</dbReference>
<comment type="caution">
    <text evidence="7">The sequence shown here is derived from an EMBL/GenBank/DDBJ whole genome shotgun (WGS) entry which is preliminary data.</text>
</comment>
<dbReference type="EMBL" id="SMAH01000003">
    <property type="protein sequence ID" value="TCS98995.1"/>
    <property type="molecule type" value="Genomic_DNA"/>
</dbReference>
<evidence type="ECO:0000256" key="3">
    <source>
        <dbReference type="ARBA" id="ARBA00022679"/>
    </source>
</evidence>
<dbReference type="HAMAP" id="MF_00658">
    <property type="entry name" value="23SrRNA_methyltr_H"/>
    <property type="match status" value="1"/>
</dbReference>
<dbReference type="EC" id="2.1.1.177" evidence="6"/>
<dbReference type="Pfam" id="PF02590">
    <property type="entry name" value="SPOUT_MTase"/>
    <property type="match status" value="1"/>
</dbReference>
<feature type="binding site" evidence="6">
    <location>
        <begin position="123"/>
        <end position="128"/>
    </location>
    <ligand>
        <name>S-adenosyl-L-methionine</name>
        <dbReference type="ChEBI" id="CHEBI:59789"/>
    </ligand>
</feature>
<keyword evidence="3 6" id="KW-0808">Transferase</keyword>
<dbReference type="InterPro" id="IPR029026">
    <property type="entry name" value="tRNA_m1G_MTases_N"/>
</dbReference>
<evidence type="ECO:0000313" key="7">
    <source>
        <dbReference type="EMBL" id="TCS98995.1"/>
    </source>
</evidence>